<evidence type="ECO:0000256" key="3">
    <source>
        <dbReference type="ARBA" id="ARBA00022801"/>
    </source>
</evidence>
<organism evidence="6 7">
    <name type="scientific">Candidatus Entotheonella gemina</name>
    <dbReference type="NCBI Taxonomy" id="1429439"/>
    <lineage>
        <taxon>Bacteria</taxon>
        <taxon>Pseudomonadati</taxon>
        <taxon>Nitrospinota/Tectimicrobiota group</taxon>
        <taxon>Candidatus Tectimicrobiota</taxon>
        <taxon>Candidatus Entotheonellia</taxon>
        <taxon>Candidatus Entotheonellales</taxon>
        <taxon>Candidatus Entotheonellaceae</taxon>
        <taxon>Candidatus Entotheonella</taxon>
    </lineage>
</organism>
<keyword evidence="3" id="KW-0378">Hydrolase</keyword>
<dbReference type="InterPro" id="IPR035437">
    <property type="entry name" value="SNase_OB-fold_sf"/>
</dbReference>
<dbReference type="HOGENOM" id="CLU_046484_7_0_7"/>
<dbReference type="Proteomes" id="UP000019140">
    <property type="component" value="Unassembled WGS sequence"/>
</dbReference>
<evidence type="ECO:0000256" key="1">
    <source>
        <dbReference type="ARBA" id="ARBA00022722"/>
    </source>
</evidence>
<dbReference type="Pfam" id="PF00565">
    <property type="entry name" value="SNase"/>
    <property type="match status" value="1"/>
</dbReference>
<feature type="domain" description="TNase-like" evidence="5">
    <location>
        <begin position="36"/>
        <end position="153"/>
    </location>
</feature>
<protein>
    <recommendedName>
        <fullName evidence="5">TNase-like domain-containing protein</fullName>
    </recommendedName>
</protein>
<keyword evidence="7" id="KW-1185">Reference proteome</keyword>
<keyword evidence="1" id="KW-0540">Nuclease</keyword>
<dbReference type="SMART" id="SM00318">
    <property type="entry name" value="SNc"/>
    <property type="match status" value="1"/>
</dbReference>
<dbReference type="Pfam" id="PF05901">
    <property type="entry name" value="Excalibur"/>
    <property type="match status" value="1"/>
</dbReference>
<evidence type="ECO:0000313" key="6">
    <source>
        <dbReference type="EMBL" id="ETX01950.1"/>
    </source>
</evidence>
<keyword evidence="2" id="KW-0255">Endonuclease</keyword>
<feature type="region of interest" description="Disordered" evidence="4">
    <location>
        <begin position="1"/>
        <end position="28"/>
    </location>
</feature>
<dbReference type="Gene3D" id="2.40.50.90">
    <property type="match status" value="1"/>
</dbReference>
<sequence length="220" mass="25194">MRCQATPITQQMHARQRHRCYSPDTQNRGPGYRTAGYVAGRTLDVIDGDSLLIGSREIRLAHIDAPEYTQPYGRESRQVLHDLVHGRSIRVEPVTTDRHGRIVAHVTRDDGLHVNAAMLEAGAAYVYRRYTDHPQLIQLETVARGSDKGLWALSEDQRIPPEQWRRDNETNRIGFNCEVRKTRCQQMTSCDEARFYLTRCGVHWLDGNKDGVPCEQLCKP</sequence>
<dbReference type="PANTHER" id="PTHR12302:SF3">
    <property type="entry name" value="SERINE_THREONINE-PROTEIN KINASE 31"/>
    <property type="match status" value="1"/>
</dbReference>
<dbReference type="GO" id="GO:0016787">
    <property type="term" value="F:hydrolase activity"/>
    <property type="evidence" value="ECO:0007669"/>
    <property type="project" value="UniProtKB-KW"/>
</dbReference>
<dbReference type="PROSITE" id="PS50830">
    <property type="entry name" value="TNASE_3"/>
    <property type="match status" value="1"/>
</dbReference>
<evidence type="ECO:0000259" key="5">
    <source>
        <dbReference type="PROSITE" id="PS50830"/>
    </source>
</evidence>
<gene>
    <name evidence="6" type="ORF">ETSY2_36410</name>
</gene>
<dbReference type="InterPro" id="IPR016071">
    <property type="entry name" value="Staphylococal_nuclease_OB-fold"/>
</dbReference>
<dbReference type="AlphaFoldDB" id="W4LVL7"/>
<dbReference type="InterPro" id="IPR008613">
    <property type="entry name" value="Excalibur_Ca-bd_domain"/>
</dbReference>
<proteinExistence type="predicted"/>
<reference evidence="6 7" key="1">
    <citation type="journal article" date="2014" name="Nature">
        <title>An environmental bacterial taxon with a large and distinct metabolic repertoire.</title>
        <authorList>
            <person name="Wilson M.C."/>
            <person name="Mori T."/>
            <person name="Ruckert C."/>
            <person name="Uria A.R."/>
            <person name="Helf M.J."/>
            <person name="Takada K."/>
            <person name="Gernert C."/>
            <person name="Steffens U.A."/>
            <person name="Heycke N."/>
            <person name="Schmitt S."/>
            <person name="Rinke C."/>
            <person name="Helfrich E.J."/>
            <person name="Brachmann A.O."/>
            <person name="Gurgui C."/>
            <person name="Wakimoto T."/>
            <person name="Kracht M."/>
            <person name="Crusemann M."/>
            <person name="Hentschel U."/>
            <person name="Abe I."/>
            <person name="Matsunaga S."/>
            <person name="Kalinowski J."/>
            <person name="Takeyama H."/>
            <person name="Piel J."/>
        </authorList>
    </citation>
    <scope>NUCLEOTIDE SEQUENCE [LARGE SCALE GENOMIC DNA]</scope>
    <source>
        <strain evidence="7">TSY2</strain>
    </source>
</reference>
<dbReference type="SUPFAM" id="SSF50199">
    <property type="entry name" value="Staphylococcal nuclease"/>
    <property type="match status" value="1"/>
</dbReference>
<dbReference type="GO" id="GO:0004519">
    <property type="term" value="F:endonuclease activity"/>
    <property type="evidence" value="ECO:0007669"/>
    <property type="project" value="UniProtKB-KW"/>
</dbReference>
<feature type="compositionally biased region" description="Polar residues" evidence="4">
    <location>
        <begin position="1"/>
        <end position="13"/>
    </location>
</feature>
<evidence type="ECO:0000313" key="7">
    <source>
        <dbReference type="Proteomes" id="UP000019140"/>
    </source>
</evidence>
<dbReference type="EMBL" id="AZHX01001573">
    <property type="protein sequence ID" value="ETX01950.1"/>
    <property type="molecule type" value="Genomic_DNA"/>
</dbReference>
<evidence type="ECO:0000256" key="2">
    <source>
        <dbReference type="ARBA" id="ARBA00022759"/>
    </source>
</evidence>
<comment type="caution">
    <text evidence="6">The sequence shown here is derived from an EMBL/GenBank/DDBJ whole genome shotgun (WGS) entry which is preliminary data.</text>
</comment>
<dbReference type="PANTHER" id="PTHR12302">
    <property type="entry name" value="EBNA2 BINDING PROTEIN P100"/>
    <property type="match status" value="1"/>
</dbReference>
<evidence type="ECO:0000256" key="4">
    <source>
        <dbReference type="SAM" id="MobiDB-lite"/>
    </source>
</evidence>
<name>W4LVL7_9BACT</name>
<accession>W4LVL7</accession>